<accession>A0A285SPM5</accession>
<dbReference type="RefSeq" id="WP_067220820.1">
    <property type="nucleotide sequence ID" value="NZ_JAJGNR010000002.1"/>
</dbReference>
<evidence type="ECO:0000313" key="2">
    <source>
        <dbReference type="Proteomes" id="UP000219331"/>
    </source>
</evidence>
<dbReference type="Proteomes" id="UP000219331">
    <property type="component" value="Unassembled WGS sequence"/>
</dbReference>
<protein>
    <submittedName>
        <fullName evidence="1">Uncharacterized protein</fullName>
    </submittedName>
</protein>
<evidence type="ECO:0000313" key="1">
    <source>
        <dbReference type="EMBL" id="SOC09870.1"/>
    </source>
</evidence>
<gene>
    <name evidence="1" type="ORF">SAMN05421512_106142</name>
</gene>
<dbReference type="STRING" id="538381.GCA_001696535_02670"/>
<sequence length="90" mass="9870">MHDSENTETEFEDGPVTDQDIRRMALGYIDHAFAEAVADGLDSAAVAHAALFTAFVDLVTTFGEEAVAQLAEGLPERVRRGDYTLFKPMH</sequence>
<dbReference type="AlphaFoldDB" id="A0A285SPM5"/>
<dbReference type="EMBL" id="OBML01000006">
    <property type="protein sequence ID" value="SOC09870.1"/>
    <property type="molecule type" value="Genomic_DNA"/>
</dbReference>
<proteinExistence type="predicted"/>
<keyword evidence="2" id="KW-1185">Reference proteome</keyword>
<organism evidence="1 2">
    <name type="scientific">Stappia indica</name>
    <dbReference type="NCBI Taxonomy" id="538381"/>
    <lineage>
        <taxon>Bacteria</taxon>
        <taxon>Pseudomonadati</taxon>
        <taxon>Pseudomonadota</taxon>
        <taxon>Alphaproteobacteria</taxon>
        <taxon>Hyphomicrobiales</taxon>
        <taxon>Stappiaceae</taxon>
        <taxon>Stappia</taxon>
    </lineage>
</organism>
<dbReference type="OrthoDB" id="9809513at2"/>
<reference evidence="1 2" key="1">
    <citation type="submission" date="2017-08" db="EMBL/GenBank/DDBJ databases">
        <authorList>
            <person name="de Groot N.N."/>
        </authorList>
    </citation>
    <scope>NUCLEOTIDE SEQUENCE [LARGE SCALE GENOMIC DNA]</scope>
    <source>
        <strain evidence="1 2">USBA 352</strain>
    </source>
</reference>
<name>A0A285SPM5_9HYPH</name>